<feature type="non-terminal residue" evidence="2">
    <location>
        <position position="60"/>
    </location>
</feature>
<evidence type="ECO:0000313" key="2">
    <source>
        <dbReference type="EMBL" id="ODQ82402.1"/>
    </source>
</evidence>
<sequence>MLTGPGWAGYKLSRVSRAKSPLSSNRKACAHGVTRIAENNDESLAQDPMSSPEVLLASPV</sequence>
<feature type="non-terminal residue" evidence="2">
    <location>
        <position position="1"/>
    </location>
</feature>
<evidence type="ECO:0000313" key="3">
    <source>
        <dbReference type="Proteomes" id="UP000094336"/>
    </source>
</evidence>
<dbReference type="EMBL" id="KV454426">
    <property type="protein sequence ID" value="ODQ82402.1"/>
    <property type="molecule type" value="Genomic_DNA"/>
</dbReference>
<keyword evidence="3" id="KW-1185">Reference proteome</keyword>
<protein>
    <submittedName>
        <fullName evidence="2">Uncharacterized protein</fullName>
    </submittedName>
</protein>
<gene>
    <name evidence="2" type="ORF">BABINDRAFT_159005</name>
</gene>
<dbReference type="RefSeq" id="XP_018987730.1">
    <property type="nucleotide sequence ID" value="XM_019127408.1"/>
</dbReference>
<reference evidence="3" key="1">
    <citation type="submission" date="2016-05" db="EMBL/GenBank/DDBJ databases">
        <title>Comparative genomics of biotechnologically important yeasts.</title>
        <authorList>
            <consortium name="DOE Joint Genome Institute"/>
            <person name="Riley R."/>
            <person name="Haridas S."/>
            <person name="Wolfe K.H."/>
            <person name="Lopes M.R."/>
            <person name="Hittinger C.T."/>
            <person name="Goker M."/>
            <person name="Salamov A."/>
            <person name="Wisecaver J."/>
            <person name="Long T.M."/>
            <person name="Aerts A.L."/>
            <person name="Barry K."/>
            <person name="Choi C."/>
            <person name="Clum A."/>
            <person name="Coughlan A.Y."/>
            <person name="Deshpande S."/>
            <person name="Douglass A.P."/>
            <person name="Hanson S.J."/>
            <person name="Klenk H.-P."/>
            <person name="Labutti K."/>
            <person name="Lapidus A."/>
            <person name="Lindquist E."/>
            <person name="Lipzen A."/>
            <person name="Meier-Kolthoff J.P."/>
            <person name="Ohm R.A."/>
            <person name="Otillar R.P."/>
            <person name="Pangilinan J."/>
            <person name="Peng Y."/>
            <person name="Rokas A."/>
            <person name="Rosa C.A."/>
            <person name="Scheuner C."/>
            <person name="Sibirny A.A."/>
            <person name="Slot J.C."/>
            <person name="Stielow J.B."/>
            <person name="Sun H."/>
            <person name="Kurtzman C.P."/>
            <person name="Blackwell M."/>
            <person name="Grigoriev I.V."/>
            <person name="Jeffries T.W."/>
        </authorList>
    </citation>
    <scope>NUCLEOTIDE SEQUENCE [LARGE SCALE GENOMIC DNA]</scope>
    <source>
        <strain evidence="3">NRRL Y-12698</strain>
    </source>
</reference>
<organism evidence="2 3">
    <name type="scientific">Babjeviella inositovora NRRL Y-12698</name>
    <dbReference type="NCBI Taxonomy" id="984486"/>
    <lineage>
        <taxon>Eukaryota</taxon>
        <taxon>Fungi</taxon>
        <taxon>Dikarya</taxon>
        <taxon>Ascomycota</taxon>
        <taxon>Saccharomycotina</taxon>
        <taxon>Pichiomycetes</taxon>
        <taxon>Serinales incertae sedis</taxon>
        <taxon>Babjeviella</taxon>
    </lineage>
</organism>
<evidence type="ECO:0000256" key="1">
    <source>
        <dbReference type="SAM" id="MobiDB-lite"/>
    </source>
</evidence>
<accession>A0A1E3QZ90</accession>
<proteinExistence type="predicted"/>
<dbReference type="AlphaFoldDB" id="A0A1E3QZ90"/>
<dbReference type="GeneID" id="30145261"/>
<dbReference type="Proteomes" id="UP000094336">
    <property type="component" value="Unassembled WGS sequence"/>
</dbReference>
<name>A0A1E3QZ90_9ASCO</name>
<feature type="region of interest" description="Disordered" evidence="1">
    <location>
        <begin position="39"/>
        <end position="60"/>
    </location>
</feature>